<evidence type="ECO:0000313" key="2">
    <source>
        <dbReference type="EMBL" id="QJC56925.1"/>
    </source>
</evidence>
<dbReference type="RefSeq" id="WP_168922514.1">
    <property type="nucleotide sequence ID" value="NZ_CP051461.1"/>
</dbReference>
<evidence type="ECO:0000256" key="1">
    <source>
        <dbReference type="SAM" id="MobiDB-lite"/>
    </source>
</evidence>
<sequence>MTKNIFINRRWQILLSLLFGAFYLAFWADKTPNTVQEKMHSPQTTKPDFQVRNGQTPSPQSRPTPTHSSALATTLEIPTTLAAVIPRDQLIPTVNSRLQLKRDLFASQNWNPQPSPVSAISAIQETPSAPPLPFTYVGKKLEQGVWDVFLNLGDKTLVANQGSIFENLYRVDEIIPPHLTMTYLPLGVSQSLSIGESQ</sequence>
<reference evidence="2 3" key="1">
    <citation type="submission" date="2020-04" db="EMBL/GenBank/DDBJ databases">
        <title>Complete genome of a Psychrophilic, Marine, Gas Vacuolate Bacterium Polaromonas vacuolata KCTC 22033T.</title>
        <authorList>
            <person name="Hwang K."/>
            <person name="Kim K.M."/>
        </authorList>
    </citation>
    <scope>NUCLEOTIDE SEQUENCE [LARGE SCALE GENOMIC DNA]</scope>
    <source>
        <strain evidence="2 3">KCTC 22033</strain>
    </source>
</reference>
<dbReference type="Proteomes" id="UP000502041">
    <property type="component" value="Chromosome"/>
</dbReference>
<dbReference type="KEGG" id="pvac:HC248_02236"/>
<dbReference type="AlphaFoldDB" id="A0A6H2HAN8"/>
<accession>A0A6H2HAN8</accession>
<evidence type="ECO:0000313" key="3">
    <source>
        <dbReference type="Proteomes" id="UP000502041"/>
    </source>
</evidence>
<feature type="compositionally biased region" description="Polar residues" evidence="1">
    <location>
        <begin position="36"/>
        <end position="55"/>
    </location>
</feature>
<feature type="compositionally biased region" description="Low complexity" evidence="1">
    <location>
        <begin position="56"/>
        <end position="68"/>
    </location>
</feature>
<proteinExistence type="predicted"/>
<evidence type="ECO:0008006" key="4">
    <source>
        <dbReference type="Google" id="ProtNLM"/>
    </source>
</evidence>
<keyword evidence="3" id="KW-1185">Reference proteome</keyword>
<dbReference type="EMBL" id="CP051461">
    <property type="protein sequence ID" value="QJC56925.1"/>
    <property type="molecule type" value="Genomic_DNA"/>
</dbReference>
<gene>
    <name evidence="2" type="ORF">HC248_02236</name>
</gene>
<name>A0A6H2HAN8_9BURK</name>
<organism evidence="2 3">
    <name type="scientific">Polaromonas vacuolata</name>
    <dbReference type="NCBI Taxonomy" id="37448"/>
    <lineage>
        <taxon>Bacteria</taxon>
        <taxon>Pseudomonadati</taxon>
        <taxon>Pseudomonadota</taxon>
        <taxon>Betaproteobacteria</taxon>
        <taxon>Burkholderiales</taxon>
        <taxon>Comamonadaceae</taxon>
        <taxon>Polaromonas</taxon>
    </lineage>
</organism>
<protein>
    <recommendedName>
        <fullName evidence="4">Secretion system X translation initiation factor</fullName>
    </recommendedName>
</protein>
<feature type="region of interest" description="Disordered" evidence="1">
    <location>
        <begin position="36"/>
        <end position="68"/>
    </location>
</feature>